<gene>
    <name evidence="7" type="ORF">EB241_03880</name>
</gene>
<dbReference type="GO" id="GO:0005524">
    <property type="term" value="F:ATP binding"/>
    <property type="evidence" value="ECO:0007669"/>
    <property type="project" value="UniProtKB-KW"/>
</dbReference>
<dbReference type="Gene3D" id="3.40.50.300">
    <property type="entry name" value="P-loop containing nucleotide triphosphate hydrolases"/>
    <property type="match status" value="1"/>
</dbReference>
<dbReference type="Gene3D" id="1.10.8.60">
    <property type="match status" value="1"/>
</dbReference>
<keyword evidence="4" id="KW-0238">DNA-binding</keyword>
<evidence type="ECO:0000259" key="6">
    <source>
        <dbReference type="PROSITE" id="PS50045"/>
    </source>
</evidence>
<reference evidence="7 8" key="1">
    <citation type="submission" date="2018-10" db="EMBL/GenBank/DDBJ databases">
        <title>Draft genome sequence for the type isolate of Erwinia psidii, agent causal of bacterial blight in guava (Psidium guajava) and wilt and die-back of Eucalyptus spp.</title>
        <authorList>
            <person name="Hermenegildo P.S."/>
            <person name="Santos S.A."/>
            <person name="Guimaraes L.M.S."/>
            <person name="Vidigal P.M.P."/>
            <person name="Pereira I.C."/>
            <person name="Badel J.L."/>
            <person name="Alfenas-Zerbini P."/>
            <person name="Ferreira M.A.S.V."/>
            <person name="Alfenas A.C."/>
        </authorList>
    </citation>
    <scope>NUCLEOTIDE SEQUENCE [LARGE SCALE GENOMIC DNA]</scope>
    <source>
        <strain evidence="7 8">IBSBF 435</strain>
    </source>
</reference>
<dbReference type="InterPro" id="IPR058031">
    <property type="entry name" value="AAA_lid_NorR"/>
</dbReference>
<evidence type="ECO:0000256" key="3">
    <source>
        <dbReference type="ARBA" id="ARBA00023015"/>
    </source>
</evidence>
<evidence type="ECO:0000256" key="4">
    <source>
        <dbReference type="ARBA" id="ARBA00023125"/>
    </source>
</evidence>
<dbReference type="PANTHER" id="PTHR32071">
    <property type="entry name" value="TRANSCRIPTIONAL REGULATORY PROTEIN"/>
    <property type="match status" value="1"/>
</dbReference>
<dbReference type="InterPro" id="IPR025943">
    <property type="entry name" value="Sigma_54_int_dom_ATP-bd_2"/>
</dbReference>
<dbReference type="InterPro" id="IPR009057">
    <property type="entry name" value="Homeodomain-like_sf"/>
</dbReference>
<dbReference type="PANTHER" id="PTHR32071:SF57">
    <property type="entry name" value="C4-DICARBOXYLATE TRANSPORT TRANSCRIPTIONAL REGULATORY PROTEIN DCTD"/>
    <property type="match status" value="1"/>
</dbReference>
<evidence type="ECO:0000256" key="2">
    <source>
        <dbReference type="ARBA" id="ARBA00022840"/>
    </source>
</evidence>
<dbReference type="PROSITE" id="PS00688">
    <property type="entry name" value="SIGMA54_INTERACT_3"/>
    <property type="match status" value="1"/>
</dbReference>
<dbReference type="RefSeq" id="WP_124231878.1">
    <property type="nucleotide sequence ID" value="NZ_RHHM01000002.1"/>
</dbReference>
<feature type="domain" description="Sigma-54 factor interaction" evidence="6">
    <location>
        <begin position="34"/>
        <end position="252"/>
    </location>
</feature>
<dbReference type="InterPro" id="IPR025944">
    <property type="entry name" value="Sigma_54_int_dom_CS"/>
</dbReference>
<dbReference type="SUPFAM" id="SSF52540">
    <property type="entry name" value="P-loop containing nucleoside triphosphate hydrolases"/>
    <property type="match status" value="1"/>
</dbReference>
<protein>
    <submittedName>
        <fullName evidence="7">Sigma-54-dependent Fis family transcriptional regulator</fullName>
    </submittedName>
</protein>
<dbReference type="PROSITE" id="PS00675">
    <property type="entry name" value="SIGMA54_INTERACT_1"/>
    <property type="match status" value="1"/>
</dbReference>
<comment type="caution">
    <text evidence="7">The sequence shown here is derived from an EMBL/GenBank/DDBJ whole genome shotgun (WGS) entry which is preliminary data.</text>
</comment>
<organism evidence="7 8">
    <name type="scientific">Erwinia psidii</name>
    <dbReference type="NCBI Taxonomy" id="69224"/>
    <lineage>
        <taxon>Bacteria</taxon>
        <taxon>Pseudomonadati</taxon>
        <taxon>Pseudomonadota</taxon>
        <taxon>Gammaproteobacteria</taxon>
        <taxon>Enterobacterales</taxon>
        <taxon>Erwiniaceae</taxon>
        <taxon>Erwinia</taxon>
    </lineage>
</organism>
<dbReference type="InterPro" id="IPR002197">
    <property type="entry name" value="HTH_Fis"/>
</dbReference>
<keyword evidence="2" id="KW-0067">ATP-binding</keyword>
<dbReference type="SMART" id="SM00382">
    <property type="entry name" value="AAA"/>
    <property type="match status" value="1"/>
</dbReference>
<keyword evidence="8" id="KW-1185">Reference proteome</keyword>
<dbReference type="InterPro" id="IPR002078">
    <property type="entry name" value="Sigma_54_int"/>
</dbReference>
<keyword evidence="5" id="KW-0804">Transcription</keyword>
<evidence type="ECO:0000256" key="1">
    <source>
        <dbReference type="ARBA" id="ARBA00022741"/>
    </source>
</evidence>
<dbReference type="Proteomes" id="UP000279457">
    <property type="component" value="Unassembled WGS sequence"/>
</dbReference>
<evidence type="ECO:0000313" key="7">
    <source>
        <dbReference type="EMBL" id="RQM39575.1"/>
    </source>
</evidence>
<accession>A0A3N6V3A6</accession>
<dbReference type="PROSITE" id="PS00676">
    <property type="entry name" value="SIGMA54_INTERACT_2"/>
    <property type="match status" value="1"/>
</dbReference>
<name>A0A3N6V3A6_9GAMM</name>
<dbReference type="SUPFAM" id="SSF46689">
    <property type="entry name" value="Homeodomain-like"/>
    <property type="match status" value="1"/>
</dbReference>
<dbReference type="FunFam" id="3.40.50.300:FF:000006">
    <property type="entry name" value="DNA-binding transcriptional regulator NtrC"/>
    <property type="match status" value="1"/>
</dbReference>
<dbReference type="InterPro" id="IPR025662">
    <property type="entry name" value="Sigma_54_int_dom_ATP-bd_1"/>
</dbReference>
<dbReference type="EMBL" id="RHHM01000002">
    <property type="protein sequence ID" value="RQM39575.1"/>
    <property type="molecule type" value="Genomic_DNA"/>
</dbReference>
<keyword evidence="3" id="KW-0805">Transcription regulation</keyword>
<dbReference type="Gene3D" id="1.10.10.60">
    <property type="entry name" value="Homeodomain-like"/>
    <property type="match status" value="1"/>
</dbReference>
<keyword evidence="1" id="KW-0547">Nucleotide-binding</keyword>
<proteinExistence type="predicted"/>
<sequence>MNIRNSGHSFRSWPGQGERISLREEQPIDIHDPLAEMIKTVAPLKIDLVLEGETGTGKDTLARKIHQLSGCTGKLVAVNCAAIPETLAESELFGINNGAYTGAGQARAGYVEEANNGILFLDEIDSMPLSLQAKMLRVLENRGVERLGGTRFTPVNMRVIVATQTPLLTLVERGTFRRDLYFRLNTVSIQLLPLRSRIEMIIPLFRQFIDKAAAELQITPPEITQEHYECLLSYNWPGNIRELKAAAERFALGLSPLGLTCQCSKEKPQLKEMMRRIEKTLIHDCLVRHGHSIDNAAQELGMPLRTLYHRIKLLNVNVSTGGIITQ</sequence>
<dbReference type="GO" id="GO:0043565">
    <property type="term" value="F:sequence-specific DNA binding"/>
    <property type="evidence" value="ECO:0007669"/>
    <property type="project" value="InterPro"/>
</dbReference>
<dbReference type="CDD" id="cd00009">
    <property type="entry name" value="AAA"/>
    <property type="match status" value="1"/>
</dbReference>
<dbReference type="Pfam" id="PF02954">
    <property type="entry name" value="HTH_8"/>
    <property type="match status" value="1"/>
</dbReference>
<dbReference type="OrthoDB" id="9804019at2"/>
<dbReference type="PROSITE" id="PS50045">
    <property type="entry name" value="SIGMA54_INTERACT_4"/>
    <property type="match status" value="1"/>
</dbReference>
<evidence type="ECO:0000313" key="8">
    <source>
        <dbReference type="Proteomes" id="UP000279457"/>
    </source>
</evidence>
<dbReference type="Pfam" id="PF00158">
    <property type="entry name" value="Sigma54_activat"/>
    <property type="match status" value="1"/>
</dbReference>
<dbReference type="InterPro" id="IPR027417">
    <property type="entry name" value="P-loop_NTPase"/>
</dbReference>
<evidence type="ECO:0000256" key="5">
    <source>
        <dbReference type="ARBA" id="ARBA00023163"/>
    </source>
</evidence>
<dbReference type="Pfam" id="PF25601">
    <property type="entry name" value="AAA_lid_14"/>
    <property type="match status" value="1"/>
</dbReference>
<dbReference type="AlphaFoldDB" id="A0A3N6V3A6"/>
<dbReference type="InterPro" id="IPR003593">
    <property type="entry name" value="AAA+_ATPase"/>
</dbReference>
<dbReference type="GO" id="GO:0006355">
    <property type="term" value="P:regulation of DNA-templated transcription"/>
    <property type="evidence" value="ECO:0007669"/>
    <property type="project" value="InterPro"/>
</dbReference>